<dbReference type="GO" id="GO:0016301">
    <property type="term" value="F:kinase activity"/>
    <property type="evidence" value="ECO:0007669"/>
    <property type="project" value="UniProtKB-KW"/>
</dbReference>
<comment type="caution">
    <text evidence="2">The sequence shown here is derived from an EMBL/GenBank/DDBJ whole genome shotgun (WGS) entry which is preliminary data.</text>
</comment>
<keyword evidence="2" id="KW-0418">Kinase</keyword>
<evidence type="ECO:0000259" key="1">
    <source>
        <dbReference type="Pfam" id="PF01636"/>
    </source>
</evidence>
<protein>
    <submittedName>
        <fullName evidence="2">Aminoglycoside phosphotransferase (APT) family kinase protein</fullName>
    </submittedName>
</protein>
<reference evidence="2 3" key="1">
    <citation type="submission" date="2023-07" db="EMBL/GenBank/DDBJ databases">
        <title>Sorghum-associated microbial communities from plants grown in Nebraska, USA.</title>
        <authorList>
            <person name="Schachtman D."/>
        </authorList>
    </citation>
    <scope>NUCLEOTIDE SEQUENCE [LARGE SCALE GENOMIC DNA]</scope>
    <source>
        <strain evidence="2 3">BE211</strain>
    </source>
</reference>
<dbReference type="PANTHER" id="PTHR21310:SF42">
    <property type="entry name" value="BIFUNCTIONAL AAC_APH"/>
    <property type="match status" value="1"/>
</dbReference>
<dbReference type="InterPro" id="IPR051678">
    <property type="entry name" value="AGP_Transferase"/>
</dbReference>
<dbReference type="PANTHER" id="PTHR21310">
    <property type="entry name" value="AMINOGLYCOSIDE PHOSPHOTRANSFERASE-RELATED-RELATED"/>
    <property type="match status" value="1"/>
</dbReference>
<dbReference type="SUPFAM" id="SSF56112">
    <property type="entry name" value="Protein kinase-like (PK-like)"/>
    <property type="match status" value="1"/>
</dbReference>
<sequence>MATQTDFKIEAELVKKLLDEQFSKLSSMPIKKLGEGLDNTVYLVGEEFVFRFPRNDSNVPGLMREGNILPKLESIIDLPYPKPVFYGEKSEEYPFPFLGYPYMRGKFPIGLSDEQRSMSAETLAQFLRTLHNFPLDKARELGLLNDARDLLNIQNRKEYVINHFMDELSLHLEKNDYELLSDYLNQLETGFVQLKEVFLHGDLHFKNIMVDEAGKISGIIDWGDMGIGHPACDLSAVYSILPPQARKAFYKVYGEADEETKVLARFIAVFIAMVLLLQAMEDKDDEVAAEAKATIKRAISN</sequence>
<evidence type="ECO:0000313" key="2">
    <source>
        <dbReference type="EMBL" id="MDR7071774.1"/>
    </source>
</evidence>
<dbReference type="InterPro" id="IPR002575">
    <property type="entry name" value="Aminoglycoside_PTrfase"/>
</dbReference>
<gene>
    <name evidence="2" type="ORF">J2X07_000749</name>
</gene>
<dbReference type="Proteomes" id="UP001258181">
    <property type="component" value="Unassembled WGS sequence"/>
</dbReference>
<keyword evidence="3" id="KW-1185">Reference proteome</keyword>
<dbReference type="Pfam" id="PF01636">
    <property type="entry name" value="APH"/>
    <property type="match status" value="1"/>
</dbReference>
<dbReference type="InterPro" id="IPR011009">
    <property type="entry name" value="Kinase-like_dom_sf"/>
</dbReference>
<organism evidence="2 3">
    <name type="scientific">Fictibacillus barbaricus</name>
    <dbReference type="NCBI Taxonomy" id="182136"/>
    <lineage>
        <taxon>Bacteria</taxon>
        <taxon>Bacillati</taxon>
        <taxon>Bacillota</taxon>
        <taxon>Bacilli</taxon>
        <taxon>Bacillales</taxon>
        <taxon>Fictibacillaceae</taxon>
        <taxon>Fictibacillus</taxon>
    </lineage>
</organism>
<dbReference type="EMBL" id="JAVDWA010000001">
    <property type="protein sequence ID" value="MDR7071774.1"/>
    <property type="molecule type" value="Genomic_DNA"/>
</dbReference>
<dbReference type="RefSeq" id="WP_310256536.1">
    <property type="nucleotide sequence ID" value="NZ_JAVDWA010000001.1"/>
</dbReference>
<name>A0ABU1TX67_9BACL</name>
<accession>A0ABU1TX67</accession>
<dbReference type="Gene3D" id="3.30.200.20">
    <property type="entry name" value="Phosphorylase Kinase, domain 1"/>
    <property type="match status" value="1"/>
</dbReference>
<keyword evidence="2" id="KW-0808">Transferase</keyword>
<dbReference type="Gene3D" id="3.90.1200.10">
    <property type="match status" value="1"/>
</dbReference>
<evidence type="ECO:0000313" key="3">
    <source>
        <dbReference type="Proteomes" id="UP001258181"/>
    </source>
</evidence>
<proteinExistence type="predicted"/>
<feature type="domain" description="Aminoglycoside phosphotransferase" evidence="1">
    <location>
        <begin position="30"/>
        <end position="258"/>
    </location>
</feature>